<dbReference type="EMBL" id="JAQQKX010000012">
    <property type="protein sequence ID" value="MDC7684435.1"/>
    <property type="molecule type" value="Genomic_DNA"/>
</dbReference>
<evidence type="ECO:0000313" key="3">
    <source>
        <dbReference type="Proteomes" id="UP001214854"/>
    </source>
</evidence>
<comment type="caution">
    <text evidence="2">The sequence shown here is derived from an EMBL/GenBank/DDBJ whole genome shotgun (WGS) entry which is preliminary data.</text>
</comment>
<protein>
    <submittedName>
        <fullName evidence="2">SCP2 sterol-binding domain-containing protein</fullName>
    </submittedName>
</protein>
<accession>A0ABT5HWI7</accession>
<gene>
    <name evidence="2" type="ORF">PQU92_14205</name>
</gene>
<dbReference type="RefSeq" id="WP_272748909.1">
    <property type="nucleotide sequence ID" value="NZ_JAQQKX010000012.1"/>
</dbReference>
<evidence type="ECO:0000313" key="2">
    <source>
        <dbReference type="EMBL" id="MDC7684435.1"/>
    </source>
</evidence>
<feature type="domain" description="SCP2" evidence="1">
    <location>
        <begin position="41"/>
        <end position="142"/>
    </location>
</feature>
<dbReference type="InterPro" id="IPR003033">
    <property type="entry name" value="SCP2_sterol-bd_dom"/>
</dbReference>
<organism evidence="2 3">
    <name type="scientific">Asticcacaulis aquaticus</name>
    <dbReference type="NCBI Taxonomy" id="2984212"/>
    <lineage>
        <taxon>Bacteria</taxon>
        <taxon>Pseudomonadati</taxon>
        <taxon>Pseudomonadota</taxon>
        <taxon>Alphaproteobacteria</taxon>
        <taxon>Caulobacterales</taxon>
        <taxon>Caulobacteraceae</taxon>
        <taxon>Asticcacaulis</taxon>
    </lineage>
</organism>
<dbReference type="Proteomes" id="UP001214854">
    <property type="component" value="Unassembled WGS sequence"/>
</dbReference>
<dbReference type="InterPro" id="IPR036527">
    <property type="entry name" value="SCP2_sterol-bd_dom_sf"/>
</dbReference>
<evidence type="ECO:0000259" key="1">
    <source>
        <dbReference type="Pfam" id="PF02036"/>
    </source>
</evidence>
<name>A0ABT5HWI7_9CAUL</name>
<proteinExistence type="predicted"/>
<dbReference type="SUPFAM" id="SSF55718">
    <property type="entry name" value="SCP-like"/>
    <property type="match status" value="1"/>
</dbReference>
<reference evidence="2 3" key="1">
    <citation type="submission" date="2023-01" db="EMBL/GenBank/DDBJ databases">
        <title>Novel species of the genus Asticcacaulis isolated from rivers.</title>
        <authorList>
            <person name="Lu H."/>
        </authorList>
    </citation>
    <scope>NUCLEOTIDE SEQUENCE [LARGE SCALE GENOMIC DNA]</scope>
    <source>
        <strain evidence="2 3">BYS171W</strain>
    </source>
</reference>
<dbReference type="Pfam" id="PF02036">
    <property type="entry name" value="SCP2"/>
    <property type="match status" value="1"/>
</dbReference>
<keyword evidence="3" id="KW-1185">Reference proteome</keyword>
<sequence>MAQEAGSAHGSFQGLGALQLFGILLSQVPRSLLERLASELETLLALRHPGLSDRLGEAEGRSYRFVLKDFPIDALAKVEKSRLRIGLLDKSAVAGEDVRVSGRLAALFELLQGERDGDALFFTRDIETSGNTEALLVLRNALESEEIDLFELLSVRWRPFHRTVRQGLTLAAGRLDRLILQFDDLFSQKLSPFELALGAQGRRIADIEKRLQRLDRTARKDAEHEAH</sequence>